<dbReference type="HAMAP" id="MF_00984">
    <property type="entry name" value="SSB"/>
    <property type="match status" value="1"/>
</dbReference>
<evidence type="ECO:0000256" key="3">
    <source>
        <dbReference type="RuleBase" id="RU000524"/>
    </source>
</evidence>
<dbReference type="PANTHER" id="PTHR10302:SF27">
    <property type="entry name" value="SINGLE-STRANDED DNA-BINDING PROTEIN"/>
    <property type="match status" value="1"/>
</dbReference>
<sequence>MNSVQLLGNLARDPEIRFTKTGRAMARFTVACTNTYIPYGAQEPREITDFVPCVAWGNLAETCGNNLAKGSRVFVEGRYSTRSYETPDGQKRYVTEVVANFVAQTMGSEHQGNGPAAPSYGAPQAGAQQPKAAAPGAGFDSMGSSAPDDDIPF</sequence>
<feature type="region of interest" description="Disordered" evidence="4">
    <location>
        <begin position="105"/>
        <end position="153"/>
    </location>
</feature>
<feature type="compositionally biased region" description="Low complexity" evidence="4">
    <location>
        <begin position="114"/>
        <end position="138"/>
    </location>
</feature>
<comment type="caution">
    <text evidence="5">The sequence shown here is derived from an EMBL/GenBank/DDBJ whole genome shotgun (WGS) entry which is preliminary data.</text>
</comment>
<protein>
    <recommendedName>
        <fullName evidence="2 3">Single-stranded DNA-binding protein</fullName>
        <shortName evidence="2">SSB</shortName>
    </recommendedName>
</protein>
<dbReference type="PROSITE" id="PS50935">
    <property type="entry name" value="SSB"/>
    <property type="match status" value="1"/>
</dbReference>
<evidence type="ECO:0000313" key="6">
    <source>
        <dbReference type="Proteomes" id="UP000606870"/>
    </source>
</evidence>
<evidence type="ECO:0000256" key="2">
    <source>
        <dbReference type="HAMAP-Rule" id="MF_00984"/>
    </source>
</evidence>
<dbReference type="SUPFAM" id="SSF50249">
    <property type="entry name" value="Nucleic acid-binding proteins"/>
    <property type="match status" value="1"/>
</dbReference>
<comment type="subunit">
    <text evidence="2">Homotetramer.</text>
</comment>
<keyword evidence="2" id="KW-0233">DNA recombination</keyword>
<organism evidence="5 6">
    <name type="scientific">Megasphaera hominis</name>
    <dbReference type="NCBI Taxonomy" id="159836"/>
    <lineage>
        <taxon>Bacteria</taxon>
        <taxon>Bacillati</taxon>
        <taxon>Bacillota</taxon>
        <taxon>Negativicutes</taxon>
        <taxon>Veillonellales</taxon>
        <taxon>Veillonellaceae</taxon>
        <taxon>Megasphaera</taxon>
    </lineage>
</organism>
<accession>A0ABR6VJS9</accession>
<keyword evidence="2" id="KW-0235">DNA replication</keyword>
<keyword evidence="1 2" id="KW-0238">DNA-binding</keyword>
<dbReference type="CDD" id="cd04496">
    <property type="entry name" value="SSB_OBF"/>
    <property type="match status" value="1"/>
</dbReference>
<keyword evidence="2" id="KW-0234">DNA repair</keyword>
<dbReference type="PANTHER" id="PTHR10302">
    <property type="entry name" value="SINGLE-STRANDED DNA-BINDING PROTEIN"/>
    <property type="match status" value="1"/>
</dbReference>
<reference evidence="5 6" key="1">
    <citation type="submission" date="2020-08" db="EMBL/GenBank/DDBJ databases">
        <authorList>
            <person name="Liu C."/>
            <person name="Sun Q."/>
        </authorList>
    </citation>
    <scope>NUCLEOTIDE SEQUENCE [LARGE SCALE GENOMIC DNA]</scope>
    <source>
        <strain evidence="5 6">NSJ-59</strain>
    </source>
</reference>
<proteinExistence type="inferred from homology"/>
<evidence type="ECO:0000256" key="4">
    <source>
        <dbReference type="SAM" id="MobiDB-lite"/>
    </source>
</evidence>
<dbReference type="InterPro" id="IPR000424">
    <property type="entry name" value="Primosome_PriB/ssb"/>
</dbReference>
<dbReference type="EMBL" id="JACOGK010000029">
    <property type="protein sequence ID" value="MBC3537515.1"/>
    <property type="molecule type" value="Genomic_DNA"/>
</dbReference>
<dbReference type="Pfam" id="PF00436">
    <property type="entry name" value="SSB"/>
    <property type="match status" value="1"/>
</dbReference>
<dbReference type="Proteomes" id="UP000606870">
    <property type="component" value="Unassembled WGS sequence"/>
</dbReference>
<dbReference type="RefSeq" id="WP_186503953.1">
    <property type="nucleotide sequence ID" value="NZ_JACOGK010000029.1"/>
</dbReference>
<dbReference type="Gene3D" id="2.40.50.140">
    <property type="entry name" value="Nucleic acid-binding proteins"/>
    <property type="match status" value="1"/>
</dbReference>
<evidence type="ECO:0000313" key="5">
    <source>
        <dbReference type="EMBL" id="MBC3537515.1"/>
    </source>
</evidence>
<comment type="caution">
    <text evidence="2">Lacks conserved residue(s) required for the propagation of feature annotation.</text>
</comment>
<evidence type="ECO:0000256" key="1">
    <source>
        <dbReference type="ARBA" id="ARBA00023125"/>
    </source>
</evidence>
<gene>
    <name evidence="5" type="ORF">H8J70_09650</name>
</gene>
<dbReference type="NCBIfam" id="TIGR00621">
    <property type="entry name" value="ssb"/>
    <property type="match status" value="1"/>
</dbReference>
<feature type="short sequence motif" description="Important for interaction with partner proteins" evidence="2">
    <location>
        <begin position="148"/>
        <end position="153"/>
    </location>
</feature>
<dbReference type="InterPro" id="IPR012340">
    <property type="entry name" value="NA-bd_OB-fold"/>
</dbReference>
<keyword evidence="2" id="KW-0227">DNA damage</keyword>
<dbReference type="GO" id="GO:0003677">
    <property type="term" value="F:DNA binding"/>
    <property type="evidence" value="ECO:0007669"/>
    <property type="project" value="UniProtKB-KW"/>
</dbReference>
<name>A0ABR6VJS9_9FIRM</name>
<comment type="function">
    <text evidence="2">Plays an important role in DNA replication, recombination and repair. Binds to ssDNA and to an array of partner proteins to recruit them to their sites of action during DNA metabolism.</text>
</comment>
<dbReference type="InterPro" id="IPR011344">
    <property type="entry name" value="ssDNA-bd"/>
</dbReference>
<keyword evidence="6" id="KW-1185">Reference proteome</keyword>